<protein>
    <submittedName>
        <fullName evidence="1">Uncharacterized protein</fullName>
    </submittedName>
</protein>
<name>A0ABQ1F8Y5_9BACL</name>
<organism evidence="1 2">
    <name type="scientific">Paenibacillus marchantiophytorum</name>
    <dbReference type="NCBI Taxonomy" id="1619310"/>
    <lineage>
        <taxon>Bacteria</taxon>
        <taxon>Bacillati</taxon>
        <taxon>Bacillota</taxon>
        <taxon>Bacilli</taxon>
        <taxon>Bacillales</taxon>
        <taxon>Paenibacillaceae</taxon>
        <taxon>Paenibacillus</taxon>
    </lineage>
</organism>
<evidence type="ECO:0000313" key="1">
    <source>
        <dbReference type="EMBL" id="GGA03484.1"/>
    </source>
</evidence>
<sequence>MLIAMGFTGLENTVLDQLGVAKDERSNAMAEYGKFATRGGCLRSR</sequence>
<accession>A0ABQ1F8Y5</accession>
<reference evidence="2" key="1">
    <citation type="journal article" date="2019" name="Int. J. Syst. Evol. Microbiol.">
        <title>The Global Catalogue of Microorganisms (GCM) 10K type strain sequencing project: providing services to taxonomists for standard genome sequencing and annotation.</title>
        <authorList>
            <consortium name="The Broad Institute Genomics Platform"/>
            <consortium name="The Broad Institute Genome Sequencing Center for Infectious Disease"/>
            <person name="Wu L."/>
            <person name="Ma J."/>
        </authorList>
    </citation>
    <scope>NUCLEOTIDE SEQUENCE [LARGE SCALE GENOMIC DNA]</scope>
    <source>
        <strain evidence="2">CGMCC 1.15043</strain>
    </source>
</reference>
<gene>
    <name evidence="1" type="ORF">GCM10008018_56860</name>
</gene>
<evidence type="ECO:0000313" key="2">
    <source>
        <dbReference type="Proteomes" id="UP000615455"/>
    </source>
</evidence>
<dbReference type="Proteomes" id="UP000615455">
    <property type="component" value="Unassembled WGS sequence"/>
</dbReference>
<comment type="caution">
    <text evidence="1">The sequence shown here is derived from an EMBL/GenBank/DDBJ whole genome shotgun (WGS) entry which is preliminary data.</text>
</comment>
<proteinExistence type="predicted"/>
<keyword evidence="2" id="KW-1185">Reference proteome</keyword>
<dbReference type="EMBL" id="BMHE01000044">
    <property type="protein sequence ID" value="GGA03484.1"/>
    <property type="molecule type" value="Genomic_DNA"/>
</dbReference>